<dbReference type="Proteomes" id="UP000275078">
    <property type="component" value="Unassembled WGS sequence"/>
</dbReference>
<feature type="region of interest" description="Disordered" evidence="1">
    <location>
        <begin position="231"/>
        <end position="266"/>
    </location>
</feature>
<protein>
    <submittedName>
        <fullName evidence="2">Uncharacterized protein</fullName>
    </submittedName>
</protein>
<evidence type="ECO:0000256" key="1">
    <source>
        <dbReference type="SAM" id="MobiDB-lite"/>
    </source>
</evidence>
<reference evidence="2 3" key="1">
    <citation type="journal article" date="2018" name="Nat. Ecol. Evol.">
        <title>Pezizomycetes genomes reveal the molecular basis of ectomycorrhizal truffle lifestyle.</title>
        <authorList>
            <person name="Murat C."/>
            <person name="Payen T."/>
            <person name="Noel B."/>
            <person name="Kuo A."/>
            <person name="Morin E."/>
            <person name="Chen J."/>
            <person name="Kohler A."/>
            <person name="Krizsan K."/>
            <person name="Balestrini R."/>
            <person name="Da Silva C."/>
            <person name="Montanini B."/>
            <person name="Hainaut M."/>
            <person name="Levati E."/>
            <person name="Barry K.W."/>
            <person name="Belfiori B."/>
            <person name="Cichocki N."/>
            <person name="Clum A."/>
            <person name="Dockter R.B."/>
            <person name="Fauchery L."/>
            <person name="Guy J."/>
            <person name="Iotti M."/>
            <person name="Le Tacon F."/>
            <person name="Lindquist E.A."/>
            <person name="Lipzen A."/>
            <person name="Malagnac F."/>
            <person name="Mello A."/>
            <person name="Molinier V."/>
            <person name="Miyauchi S."/>
            <person name="Poulain J."/>
            <person name="Riccioni C."/>
            <person name="Rubini A."/>
            <person name="Sitrit Y."/>
            <person name="Splivallo R."/>
            <person name="Traeger S."/>
            <person name="Wang M."/>
            <person name="Zifcakova L."/>
            <person name="Wipf D."/>
            <person name="Zambonelli A."/>
            <person name="Paolocci F."/>
            <person name="Nowrousian M."/>
            <person name="Ottonello S."/>
            <person name="Baldrian P."/>
            <person name="Spatafora J.W."/>
            <person name="Henrissat B."/>
            <person name="Nagy L.G."/>
            <person name="Aury J.M."/>
            <person name="Wincker P."/>
            <person name="Grigoriev I.V."/>
            <person name="Bonfante P."/>
            <person name="Martin F.M."/>
        </authorList>
    </citation>
    <scope>NUCLEOTIDE SEQUENCE [LARGE SCALE GENOMIC DNA]</scope>
    <source>
        <strain evidence="2 3">RN42</strain>
    </source>
</reference>
<dbReference type="AlphaFoldDB" id="A0A3N4HQT2"/>
<feature type="compositionally biased region" description="Acidic residues" evidence="1">
    <location>
        <begin position="243"/>
        <end position="255"/>
    </location>
</feature>
<feature type="compositionally biased region" description="Basic and acidic residues" evidence="1">
    <location>
        <begin position="233"/>
        <end position="242"/>
    </location>
</feature>
<keyword evidence="3" id="KW-1185">Reference proteome</keyword>
<proteinExistence type="predicted"/>
<gene>
    <name evidence="2" type="ORF">BJ508DRAFT_331464</name>
</gene>
<feature type="region of interest" description="Disordered" evidence="1">
    <location>
        <begin position="1"/>
        <end position="20"/>
    </location>
</feature>
<accession>A0A3N4HQT2</accession>
<name>A0A3N4HQT2_ASCIM</name>
<evidence type="ECO:0000313" key="3">
    <source>
        <dbReference type="Proteomes" id="UP000275078"/>
    </source>
</evidence>
<sequence length="375" mass="42458">MQSAISNTTTPDVPDSSAQHSPEAILTAFQKYAEKQLGICDRSTPKQMSPFHQECSEDFFQRFYKLENPTMAYKLAEMILMVYGSTVYLYDELLFQASKLTVGPGNELVMGEWECPDVESDSDEDSSCPDHCPDCLNSVPASSPPETVILQAYQKEAERILGKCDRSTPKPPTPRFRSFTEAWFSERFKLEHPTTMYLIAEMVIVAFGNIVFEYDDMLFQARRLTVGPNNELVRGDWERPDVESDSDSDGEDSDGEEHSQTCTAPVPTPAATVVLQAFQSLVDRNMGVHDYSRPKRMSPRQQESTEQWFAQHFRLRNPTTSFCLGDTVVMAFGDEVYEFNEVNYEARRLTVGPRNELVMGEWDAPDESDSESDGE</sequence>
<evidence type="ECO:0000313" key="2">
    <source>
        <dbReference type="EMBL" id="RPA76069.1"/>
    </source>
</evidence>
<dbReference type="EMBL" id="ML119751">
    <property type="protein sequence ID" value="RPA76069.1"/>
    <property type="molecule type" value="Genomic_DNA"/>
</dbReference>
<organism evidence="2 3">
    <name type="scientific">Ascobolus immersus RN42</name>
    <dbReference type="NCBI Taxonomy" id="1160509"/>
    <lineage>
        <taxon>Eukaryota</taxon>
        <taxon>Fungi</taxon>
        <taxon>Dikarya</taxon>
        <taxon>Ascomycota</taxon>
        <taxon>Pezizomycotina</taxon>
        <taxon>Pezizomycetes</taxon>
        <taxon>Pezizales</taxon>
        <taxon>Ascobolaceae</taxon>
        <taxon>Ascobolus</taxon>
    </lineage>
</organism>